<proteinExistence type="predicted"/>
<reference evidence="1" key="1">
    <citation type="submission" date="2020-03" db="EMBL/GenBank/DDBJ databases">
        <title>The deep terrestrial virosphere.</title>
        <authorList>
            <person name="Holmfeldt K."/>
            <person name="Nilsson E."/>
            <person name="Simone D."/>
            <person name="Lopez-Fernandez M."/>
            <person name="Wu X."/>
            <person name="de Brujin I."/>
            <person name="Lundin D."/>
            <person name="Andersson A."/>
            <person name="Bertilsson S."/>
            <person name="Dopson M."/>
        </authorList>
    </citation>
    <scope>NUCLEOTIDE SEQUENCE</scope>
    <source>
        <strain evidence="1">MM415A00305</strain>
    </source>
</reference>
<dbReference type="AlphaFoldDB" id="A0A6M3KN02"/>
<evidence type="ECO:0000313" key="1">
    <source>
        <dbReference type="EMBL" id="QJA83232.1"/>
    </source>
</evidence>
<accession>A0A6M3KN02</accession>
<name>A0A6M3KN02_9ZZZZ</name>
<organism evidence="1">
    <name type="scientific">viral metagenome</name>
    <dbReference type="NCBI Taxonomy" id="1070528"/>
    <lineage>
        <taxon>unclassified sequences</taxon>
        <taxon>metagenomes</taxon>
        <taxon>organismal metagenomes</taxon>
    </lineage>
</organism>
<sequence>MAMVAVSDRGEGLPVTDYNTVIAAVITALQDDADLSYVPDADIVKRMSPDEEPGEWRNYAATISLAGTPLPHNRLGGRIQTVFPLAIKLFLKIPGATREQLVAGNGTLAGMAEFIRDVQDALIQNTLGGVVSSPGLPLPGGAVQFEGTGEQATPTAKVTLSYEAIVNEQKG</sequence>
<protein>
    <submittedName>
        <fullName evidence="1">Uncharacterized protein</fullName>
    </submittedName>
</protein>
<dbReference type="EMBL" id="MT142506">
    <property type="protein sequence ID" value="QJA83232.1"/>
    <property type="molecule type" value="Genomic_DNA"/>
</dbReference>
<gene>
    <name evidence="1" type="ORF">MM415A00305_0030</name>
</gene>